<evidence type="ECO:0000313" key="2">
    <source>
        <dbReference type="Proteomes" id="UP000199126"/>
    </source>
</evidence>
<sequence length="94" mass="10379">MLLCTNSMEDYARQLLLSELNKQGPVSVPALADTLGYHPSMVDRHCDSLQSEGYVRHATSSVYEITPDGQTYLQELTTKGSEASQKESNGSIER</sequence>
<proteinExistence type="predicted"/>
<dbReference type="EMBL" id="FODV01000010">
    <property type="protein sequence ID" value="SEO99722.1"/>
    <property type="molecule type" value="Genomic_DNA"/>
</dbReference>
<keyword evidence="2" id="KW-1185">Reference proteome</keyword>
<dbReference type="Proteomes" id="UP000199126">
    <property type="component" value="Unassembled WGS sequence"/>
</dbReference>
<reference evidence="2" key="1">
    <citation type="submission" date="2016-10" db="EMBL/GenBank/DDBJ databases">
        <authorList>
            <person name="Varghese N."/>
            <person name="Submissions S."/>
        </authorList>
    </citation>
    <scope>NUCLEOTIDE SEQUENCE [LARGE SCALE GENOMIC DNA]</scope>
    <source>
        <strain evidence="2">CGMCC 1.10121</strain>
    </source>
</reference>
<protein>
    <submittedName>
        <fullName evidence="1">Iron dependent repressor, N-terminal DNA binding domain</fullName>
    </submittedName>
</protein>
<accession>A0A1H8U8W8</accession>
<evidence type="ECO:0000313" key="1">
    <source>
        <dbReference type="EMBL" id="SEO99722.1"/>
    </source>
</evidence>
<dbReference type="AlphaFoldDB" id="A0A1H8U8W8"/>
<dbReference type="SUPFAM" id="SSF46785">
    <property type="entry name" value="Winged helix' DNA-binding domain"/>
    <property type="match status" value="1"/>
</dbReference>
<name>A0A1H8U8W8_9EURY</name>
<organism evidence="1 2">
    <name type="scientific">Halogranum amylolyticum</name>
    <dbReference type="NCBI Taxonomy" id="660520"/>
    <lineage>
        <taxon>Archaea</taxon>
        <taxon>Methanobacteriati</taxon>
        <taxon>Methanobacteriota</taxon>
        <taxon>Stenosarchaea group</taxon>
        <taxon>Halobacteria</taxon>
        <taxon>Halobacteriales</taxon>
        <taxon>Haloferacaceae</taxon>
    </lineage>
</organism>
<dbReference type="InterPro" id="IPR036388">
    <property type="entry name" value="WH-like_DNA-bd_sf"/>
</dbReference>
<gene>
    <name evidence="1" type="ORF">SAMN04487948_11028</name>
</gene>
<dbReference type="InterPro" id="IPR036390">
    <property type="entry name" value="WH_DNA-bd_sf"/>
</dbReference>
<dbReference type="Gene3D" id="1.10.10.10">
    <property type="entry name" value="Winged helix-like DNA-binding domain superfamily/Winged helix DNA-binding domain"/>
    <property type="match status" value="1"/>
</dbReference>